<dbReference type="Proteomes" id="UP000198860">
    <property type="component" value="Unassembled WGS sequence"/>
</dbReference>
<evidence type="ECO:0000256" key="16">
    <source>
        <dbReference type="PIRSR" id="PIRSR600829-2"/>
    </source>
</evidence>
<evidence type="ECO:0000256" key="19">
    <source>
        <dbReference type="SAM" id="Phobius"/>
    </source>
</evidence>
<dbReference type="OrthoDB" id="9789934at2"/>
<keyword evidence="7 17" id="KW-0547">Nucleotide-binding</keyword>
<evidence type="ECO:0000256" key="10">
    <source>
        <dbReference type="ARBA" id="ARBA00022989"/>
    </source>
</evidence>
<evidence type="ECO:0000256" key="13">
    <source>
        <dbReference type="ARBA" id="ARBA00023209"/>
    </source>
</evidence>
<dbReference type="GO" id="GO:0005886">
    <property type="term" value="C:plasma membrane"/>
    <property type="evidence" value="ECO:0007669"/>
    <property type="project" value="UniProtKB-SubCell"/>
</dbReference>
<evidence type="ECO:0000256" key="7">
    <source>
        <dbReference type="ARBA" id="ARBA00022741"/>
    </source>
</evidence>
<feature type="active site" description="Proton acceptor" evidence="15">
    <location>
        <position position="71"/>
    </location>
</feature>
<feature type="transmembrane region" description="Helical" evidence="19">
    <location>
        <begin position="98"/>
        <end position="119"/>
    </location>
</feature>
<evidence type="ECO:0000256" key="11">
    <source>
        <dbReference type="ARBA" id="ARBA00023098"/>
    </source>
</evidence>
<keyword evidence="18" id="KW-0460">Magnesium</keyword>
<keyword evidence="18" id="KW-0479">Metal-binding</keyword>
<proteinExistence type="inferred from homology"/>
<dbReference type="CDD" id="cd14265">
    <property type="entry name" value="UDPK_IM_like"/>
    <property type="match status" value="1"/>
</dbReference>
<dbReference type="GO" id="GO:0046872">
    <property type="term" value="F:metal ion binding"/>
    <property type="evidence" value="ECO:0007669"/>
    <property type="project" value="UniProtKB-KW"/>
</dbReference>
<feature type="binding site" evidence="17">
    <location>
        <begin position="87"/>
        <end position="89"/>
    </location>
    <ligand>
        <name>ATP</name>
        <dbReference type="ChEBI" id="CHEBI:30616"/>
    </ligand>
</feature>
<feature type="binding site" evidence="18">
    <location>
        <position position="78"/>
    </location>
    <ligand>
        <name>a divalent metal cation</name>
        <dbReference type="ChEBI" id="CHEBI:60240"/>
    </ligand>
</feature>
<dbReference type="Gene3D" id="1.10.287.3610">
    <property type="match status" value="1"/>
</dbReference>
<evidence type="ECO:0000256" key="18">
    <source>
        <dbReference type="PIRSR" id="PIRSR600829-4"/>
    </source>
</evidence>
<evidence type="ECO:0000313" key="20">
    <source>
        <dbReference type="EMBL" id="SDP55752.1"/>
    </source>
</evidence>
<dbReference type="GO" id="GO:0005524">
    <property type="term" value="F:ATP binding"/>
    <property type="evidence" value="ECO:0007669"/>
    <property type="project" value="UniProtKB-KW"/>
</dbReference>
<keyword evidence="12 19" id="KW-0472">Membrane</keyword>
<name>A0A1H0TNX3_HALAD</name>
<evidence type="ECO:0000256" key="4">
    <source>
        <dbReference type="ARBA" id="ARBA00022516"/>
    </source>
</evidence>
<dbReference type="GO" id="GO:0008654">
    <property type="term" value="P:phospholipid biosynthetic process"/>
    <property type="evidence" value="ECO:0007669"/>
    <property type="project" value="UniProtKB-KW"/>
</dbReference>
<keyword evidence="4" id="KW-0444">Lipid biosynthesis</keyword>
<dbReference type="STRING" id="240303.SAMN05421677_12226"/>
<dbReference type="RefSeq" id="WP_089654297.1">
    <property type="nucleotide sequence ID" value="NZ_FNIZ01000022.1"/>
</dbReference>
<reference evidence="21" key="1">
    <citation type="submission" date="2016-10" db="EMBL/GenBank/DDBJ databases">
        <authorList>
            <person name="Varghese N."/>
            <person name="Submissions S."/>
        </authorList>
    </citation>
    <scope>NUCLEOTIDE SEQUENCE [LARGE SCALE GENOMIC DNA]</scope>
    <source>
        <strain evidence="21">CGMCC 1.3703</strain>
    </source>
</reference>
<evidence type="ECO:0000256" key="3">
    <source>
        <dbReference type="ARBA" id="ARBA00022475"/>
    </source>
</evidence>
<feature type="transmembrane region" description="Helical" evidence="19">
    <location>
        <begin position="33"/>
        <end position="51"/>
    </location>
</feature>
<keyword evidence="11" id="KW-0443">Lipid metabolism</keyword>
<feature type="binding site" evidence="17">
    <location>
        <begin position="96"/>
        <end position="97"/>
    </location>
    <ligand>
        <name>ATP</name>
        <dbReference type="ChEBI" id="CHEBI:30616"/>
    </ligand>
</feature>
<evidence type="ECO:0000256" key="8">
    <source>
        <dbReference type="ARBA" id="ARBA00022777"/>
    </source>
</evidence>
<dbReference type="InterPro" id="IPR000829">
    <property type="entry name" value="DAGK"/>
</dbReference>
<comment type="cofactor">
    <cofactor evidence="18">
        <name>Mg(2+)</name>
        <dbReference type="ChEBI" id="CHEBI:18420"/>
    </cofactor>
    <text evidence="18">Mn(2+), Zn(2+), Cd(2+) and Co(2+) support activity to lesser extents.</text>
</comment>
<protein>
    <submittedName>
        <fullName evidence="20">Undecaprenol kinase</fullName>
    </submittedName>
</protein>
<evidence type="ECO:0000256" key="15">
    <source>
        <dbReference type="PIRSR" id="PIRSR600829-1"/>
    </source>
</evidence>
<dbReference type="Pfam" id="PF01219">
    <property type="entry name" value="DAGK_prokar"/>
    <property type="match status" value="1"/>
</dbReference>
<feature type="binding site" evidence="17">
    <location>
        <position position="78"/>
    </location>
    <ligand>
        <name>ATP</name>
        <dbReference type="ChEBI" id="CHEBI:30616"/>
    </ligand>
</feature>
<feature type="binding site" evidence="17">
    <location>
        <position position="30"/>
    </location>
    <ligand>
        <name>ATP</name>
        <dbReference type="ChEBI" id="CHEBI:30616"/>
    </ligand>
</feature>
<evidence type="ECO:0000256" key="9">
    <source>
        <dbReference type="ARBA" id="ARBA00022840"/>
    </source>
</evidence>
<comment type="subcellular location">
    <subcellularLocation>
        <location evidence="1">Cell membrane</location>
        <topology evidence="1">Multi-pass membrane protein</topology>
    </subcellularLocation>
</comment>
<organism evidence="20 21">
    <name type="scientific">Halobacillus aidingensis</name>
    <dbReference type="NCBI Taxonomy" id="240303"/>
    <lineage>
        <taxon>Bacteria</taxon>
        <taxon>Bacillati</taxon>
        <taxon>Bacillota</taxon>
        <taxon>Bacilli</taxon>
        <taxon>Bacillales</taxon>
        <taxon>Bacillaceae</taxon>
        <taxon>Halobacillus</taxon>
    </lineage>
</organism>
<keyword evidence="3" id="KW-1003">Cell membrane</keyword>
<keyword evidence="13" id="KW-0594">Phospholipid biosynthesis</keyword>
<evidence type="ECO:0000256" key="1">
    <source>
        <dbReference type="ARBA" id="ARBA00004651"/>
    </source>
</evidence>
<evidence type="ECO:0000256" key="2">
    <source>
        <dbReference type="ARBA" id="ARBA00005967"/>
    </source>
</evidence>
<keyword evidence="14" id="KW-1208">Phospholipid metabolism</keyword>
<keyword evidence="8 20" id="KW-0418">Kinase</keyword>
<keyword evidence="6 19" id="KW-0812">Transmembrane</keyword>
<keyword evidence="5" id="KW-0808">Transferase</keyword>
<comment type="similarity">
    <text evidence="2">Belongs to the bacterial diacylglycerol kinase family.</text>
</comment>
<evidence type="ECO:0000256" key="12">
    <source>
        <dbReference type="ARBA" id="ARBA00023136"/>
    </source>
</evidence>
<dbReference type="GO" id="GO:0016301">
    <property type="term" value="F:kinase activity"/>
    <property type="evidence" value="ECO:0007669"/>
    <property type="project" value="UniProtKB-KW"/>
</dbReference>
<evidence type="ECO:0000313" key="21">
    <source>
        <dbReference type="Proteomes" id="UP000198860"/>
    </source>
</evidence>
<dbReference type="PANTHER" id="PTHR34299">
    <property type="entry name" value="DIACYLGLYCEROL KINASE"/>
    <property type="match status" value="1"/>
</dbReference>
<evidence type="ECO:0000256" key="6">
    <source>
        <dbReference type="ARBA" id="ARBA00022692"/>
    </source>
</evidence>
<evidence type="ECO:0000256" key="14">
    <source>
        <dbReference type="ARBA" id="ARBA00023264"/>
    </source>
</evidence>
<evidence type="ECO:0000256" key="17">
    <source>
        <dbReference type="PIRSR" id="PIRSR600829-3"/>
    </source>
</evidence>
<feature type="binding site" evidence="16">
    <location>
        <position position="71"/>
    </location>
    <ligand>
        <name>substrate</name>
    </ligand>
</feature>
<dbReference type="PANTHER" id="PTHR34299:SF1">
    <property type="entry name" value="DIACYLGLYCEROL KINASE"/>
    <property type="match status" value="1"/>
</dbReference>
<evidence type="ECO:0000256" key="5">
    <source>
        <dbReference type="ARBA" id="ARBA00022679"/>
    </source>
</evidence>
<keyword evidence="9 17" id="KW-0067">ATP-binding</keyword>
<accession>A0A1H0TNX3</accession>
<feature type="binding site" evidence="18">
    <location>
        <position position="30"/>
    </location>
    <ligand>
        <name>a divalent metal cation</name>
        <dbReference type="ChEBI" id="CHEBI:60240"/>
    </ligand>
</feature>
<dbReference type="InterPro" id="IPR036945">
    <property type="entry name" value="DAGK_sf"/>
</dbReference>
<sequence>MSSDFKDRKKKTGIGFRFAWNGIKEVYESERNFRIHLSVALLVIIAALVFGLSKWEWITILLTVGMVLSLEMVNTAMERLLDFYHPEHHPIIGSIKDITAGAVLIASIGAVIIGIIIFLPKLFMI</sequence>
<keyword evidence="10 19" id="KW-1133">Transmembrane helix</keyword>
<dbReference type="InterPro" id="IPR033717">
    <property type="entry name" value="UDPK"/>
</dbReference>
<dbReference type="EMBL" id="FNIZ01000022">
    <property type="protein sequence ID" value="SDP55752.1"/>
    <property type="molecule type" value="Genomic_DNA"/>
</dbReference>
<dbReference type="AlphaFoldDB" id="A0A1H0TNX3"/>
<gene>
    <name evidence="20" type="ORF">SAMN05421677_12226</name>
</gene>
<keyword evidence="21" id="KW-1185">Reference proteome</keyword>